<accession>A0A0V1DLE6</accession>
<reference evidence="2 3" key="1">
    <citation type="submission" date="2015-01" db="EMBL/GenBank/DDBJ databases">
        <title>Evolution of Trichinella species and genotypes.</title>
        <authorList>
            <person name="Korhonen P.K."/>
            <person name="Edoardo P."/>
            <person name="Giuseppe L.R."/>
            <person name="Gasser R.B."/>
        </authorList>
    </citation>
    <scope>NUCLEOTIDE SEQUENCE [LARGE SCALE GENOMIC DNA]</scope>
    <source>
        <strain evidence="2">ISS1029</strain>
    </source>
</reference>
<sequence>MVIASEKKAREREEEDGETAASAAWTNDQL</sequence>
<evidence type="ECO:0000313" key="2">
    <source>
        <dbReference type="EMBL" id="KRY62136.1"/>
    </source>
</evidence>
<evidence type="ECO:0000256" key="1">
    <source>
        <dbReference type="SAM" id="MobiDB-lite"/>
    </source>
</evidence>
<gene>
    <name evidence="2" type="ORF">T11_5718</name>
</gene>
<dbReference type="Proteomes" id="UP000055024">
    <property type="component" value="Unassembled WGS sequence"/>
</dbReference>
<evidence type="ECO:0000313" key="3">
    <source>
        <dbReference type="Proteomes" id="UP000055024"/>
    </source>
</evidence>
<organism evidence="2 3">
    <name type="scientific">Trichinella zimbabwensis</name>
    <dbReference type="NCBI Taxonomy" id="268475"/>
    <lineage>
        <taxon>Eukaryota</taxon>
        <taxon>Metazoa</taxon>
        <taxon>Ecdysozoa</taxon>
        <taxon>Nematoda</taxon>
        <taxon>Enoplea</taxon>
        <taxon>Dorylaimia</taxon>
        <taxon>Trichinellida</taxon>
        <taxon>Trichinellidae</taxon>
        <taxon>Trichinella</taxon>
    </lineage>
</organism>
<name>A0A0V1DLE6_9BILA</name>
<comment type="caution">
    <text evidence="2">The sequence shown here is derived from an EMBL/GenBank/DDBJ whole genome shotgun (WGS) entry which is preliminary data.</text>
</comment>
<dbReference type="AlphaFoldDB" id="A0A0V1DLE6"/>
<feature type="region of interest" description="Disordered" evidence="1">
    <location>
        <begin position="1"/>
        <end position="30"/>
    </location>
</feature>
<dbReference type="EMBL" id="JYDP01010066">
    <property type="protein sequence ID" value="KRY62136.1"/>
    <property type="molecule type" value="Genomic_DNA"/>
</dbReference>
<protein>
    <submittedName>
        <fullName evidence="2">Uncharacterized protein</fullName>
    </submittedName>
</protein>
<feature type="compositionally biased region" description="Basic and acidic residues" evidence="1">
    <location>
        <begin position="1"/>
        <end position="12"/>
    </location>
</feature>
<proteinExistence type="predicted"/>
<keyword evidence="3" id="KW-1185">Reference proteome</keyword>